<dbReference type="AlphaFoldDB" id="A3MSD9"/>
<dbReference type="InterPro" id="IPR015424">
    <property type="entry name" value="PyrdxlP-dep_Trfase"/>
</dbReference>
<gene>
    <name evidence="1" type="ordered locus">Pcal_0118</name>
</gene>
<proteinExistence type="predicted"/>
<dbReference type="HOGENOM" id="CLU_920151_0_0_2"/>
<dbReference type="eggNOG" id="arCOG00492">
    <property type="taxonomic scope" value="Archaea"/>
</dbReference>
<evidence type="ECO:0000313" key="1">
    <source>
        <dbReference type="EMBL" id="ABO07556.1"/>
    </source>
</evidence>
<accession>A3MSD9</accession>
<dbReference type="RefSeq" id="WP_011848813.1">
    <property type="nucleotide sequence ID" value="NC_009073.1"/>
</dbReference>
<dbReference type="PANTHER" id="PTHR42858">
    <property type="entry name" value="AMINOTRANSFERASE"/>
    <property type="match status" value="1"/>
</dbReference>
<name>A3MSD9_PYRCJ</name>
<dbReference type="Gene3D" id="3.40.640.10">
    <property type="entry name" value="Type I PLP-dependent aspartate aminotransferase-like (Major domain)"/>
    <property type="match status" value="1"/>
</dbReference>
<dbReference type="SUPFAM" id="SSF53383">
    <property type="entry name" value="PLP-dependent transferases"/>
    <property type="match status" value="1"/>
</dbReference>
<dbReference type="Proteomes" id="UP000001431">
    <property type="component" value="Chromosome"/>
</dbReference>
<dbReference type="PANTHER" id="PTHR42858:SF1">
    <property type="entry name" value="LD15494P"/>
    <property type="match status" value="1"/>
</dbReference>
<evidence type="ECO:0000313" key="2">
    <source>
        <dbReference type="Proteomes" id="UP000001431"/>
    </source>
</evidence>
<protein>
    <submittedName>
        <fullName evidence="1">Transcriptional regulator, GntR family</fullName>
    </submittedName>
</protein>
<sequence length="302" mass="33729">MDFSGSWLKVEPELVKSVHRAVLEKWGAKALQYTDPAGAPEPRRALEELVGGLGLTGFRAFFTNGLGDSLRILAFAHLEKPCVRLEDPTSQEALRAFEHCADSRLAYIQPIWRNPDGYTYSEDEIKRVASEVPLVVYDLTYGLLSGRRVPIYGSAVAVASFHALFPGLALGFIAAPEELYEVYLEYVQSAYLHPPTYLQYLFYTALKEGAVGEVFASLKRRARAVEELLGVVATPYFAWVEARNPEIFLKHGAVPGGEFTRRRRLGKCLRLGLTSATEEEIARFFSSLPPEELQDVGHCREL</sequence>
<dbReference type="EMBL" id="CP000561">
    <property type="protein sequence ID" value="ABO07556.1"/>
    <property type="molecule type" value="Genomic_DNA"/>
</dbReference>
<dbReference type="GO" id="GO:0047536">
    <property type="term" value="F:2-aminoadipate transaminase activity"/>
    <property type="evidence" value="ECO:0007669"/>
    <property type="project" value="TreeGrafter"/>
</dbReference>
<dbReference type="GeneID" id="4909662"/>
<dbReference type="STRING" id="410359.Pcal_0118"/>
<dbReference type="KEGG" id="pcl:Pcal_0118"/>
<organism evidence="1 2">
    <name type="scientific">Pyrobaculum calidifontis (strain DSM 21063 / JCM 11548 / VA1)</name>
    <dbReference type="NCBI Taxonomy" id="410359"/>
    <lineage>
        <taxon>Archaea</taxon>
        <taxon>Thermoproteota</taxon>
        <taxon>Thermoprotei</taxon>
        <taxon>Thermoproteales</taxon>
        <taxon>Thermoproteaceae</taxon>
        <taxon>Pyrobaculum</taxon>
    </lineage>
</organism>
<dbReference type="InterPro" id="IPR015421">
    <property type="entry name" value="PyrdxlP-dep_Trfase_major"/>
</dbReference>
<reference evidence="1" key="1">
    <citation type="submission" date="2007-02" db="EMBL/GenBank/DDBJ databases">
        <title>Complete sequence of Pyrobaculum calidifontis JCM 11548.</title>
        <authorList>
            <consortium name="US DOE Joint Genome Institute"/>
            <person name="Copeland A."/>
            <person name="Lucas S."/>
            <person name="Lapidus A."/>
            <person name="Barry K."/>
            <person name="Glavina del Rio T."/>
            <person name="Dalin E."/>
            <person name="Tice H."/>
            <person name="Pitluck S."/>
            <person name="Chain P."/>
            <person name="Malfatti S."/>
            <person name="Shin M."/>
            <person name="Vergez L."/>
            <person name="Schmutz J."/>
            <person name="Larimer F."/>
            <person name="Land M."/>
            <person name="Hauser L."/>
            <person name="Kyrpides N."/>
            <person name="Mikhailova N."/>
            <person name="Cozen A.E."/>
            <person name="Fitz-Gibbon S.T."/>
            <person name="House C.H."/>
            <person name="Saltikov C."/>
            <person name="Lowe T.M."/>
            <person name="Richardson P."/>
        </authorList>
    </citation>
    <scope>NUCLEOTIDE SEQUENCE [LARGE SCALE GENOMIC DNA]</scope>
    <source>
        <strain evidence="1">JCM 11548</strain>
    </source>
</reference>
<keyword evidence="2" id="KW-1185">Reference proteome</keyword>